<evidence type="ECO:0000259" key="7">
    <source>
        <dbReference type="SMART" id="SM00965"/>
    </source>
</evidence>
<dbReference type="SMART" id="SM00965">
    <property type="entry name" value="STN"/>
    <property type="match status" value="1"/>
</dbReference>
<proteinExistence type="predicted"/>
<dbReference type="NCBIfam" id="TIGR01352">
    <property type="entry name" value="tonB_Cterm"/>
    <property type="match status" value="1"/>
</dbReference>
<keyword evidence="3" id="KW-0812">Transmembrane</keyword>
<protein>
    <submittedName>
        <fullName evidence="8">Outer membrane TonB-dependent transducer VreA of trans-envelope signaling system</fullName>
    </submittedName>
</protein>
<dbReference type="GO" id="GO:0019867">
    <property type="term" value="C:outer membrane"/>
    <property type="evidence" value="ECO:0007669"/>
    <property type="project" value="InterPro"/>
</dbReference>
<evidence type="ECO:0000313" key="8">
    <source>
        <dbReference type="EMBL" id="VFR91705.1"/>
    </source>
</evidence>
<comment type="subcellular location">
    <subcellularLocation>
        <location evidence="1">Membrane</location>
        <topology evidence="1">Single-pass membrane protein</topology>
    </subcellularLocation>
</comment>
<evidence type="ECO:0000256" key="3">
    <source>
        <dbReference type="ARBA" id="ARBA00022692"/>
    </source>
</evidence>
<gene>
    <name evidence="8" type="ORF">RAN3_4127</name>
</gene>
<dbReference type="EMBL" id="CAADIO010000027">
    <property type="protein sequence ID" value="VFR91705.1"/>
    <property type="molecule type" value="Genomic_DNA"/>
</dbReference>
<evidence type="ECO:0000256" key="4">
    <source>
        <dbReference type="ARBA" id="ARBA00022989"/>
    </source>
</evidence>
<evidence type="ECO:0000256" key="1">
    <source>
        <dbReference type="ARBA" id="ARBA00004167"/>
    </source>
</evidence>
<sequence>MLAIWAGVVSAAEPPPAGQLLDFDIPAQPLGEALNRYGETARLAALYPSRLATGLWSAPVHGRYTREDALRLLLQGTGLALAKASTPDGDVFRLARAPAAAPASAGLASGIAPGGYLPLLQAAVMHALCQDPRTAPGHYRTLFEVAIDESGRAASAELLSSSGDAGRDAALLAALRQTRAAVPPAASRHVPYLFTLRPAAAGAAAPCRAVAGGAP</sequence>
<feature type="domain" description="Secretin/TonB short N-terminal" evidence="7">
    <location>
        <begin position="43"/>
        <end position="97"/>
    </location>
</feature>
<evidence type="ECO:0000256" key="6">
    <source>
        <dbReference type="ARBA" id="ARBA00023237"/>
    </source>
</evidence>
<evidence type="ECO:0000256" key="2">
    <source>
        <dbReference type="ARBA" id="ARBA00022448"/>
    </source>
</evidence>
<dbReference type="Gene3D" id="3.30.1150.10">
    <property type="match status" value="1"/>
</dbReference>
<reference evidence="8" key="1">
    <citation type="submission" date="2019-03" db="EMBL/GenBank/DDBJ databases">
        <authorList>
            <person name="Danneels B."/>
        </authorList>
    </citation>
    <scope>NUCLEOTIDE SEQUENCE</scope>
</reference>
<dbReference type="InterPro" id="IPR006260">
    <property type="entry name" value="TonB/TolA_C"/>
</dbReference>
<keyword evidence="6" id="KW-0998">Cell outer membrane</keyword>
<accession>A0A484UYZ2</accession>
<evidence type="ECO:0000256" key="5">
    <source>
        <dbReference type="ARBA" id="ARBA00023136"/>
    </source>
</evidence>
<dbReference type="SUPFAM" id="SSF74653">
    <property type="entry name" value="TolA/TonB C-terminal domain"/>
    <property type="match status" value="1"/>
</dbReference>
<keyword evidence="4" id="KW-1133">Transmembrane helix</keyword>
<dbReference type="Gene3D" id="3.55.50.30">
    <property type="match status" value="1"/>
</dbReference>
<dbReference type="AlphaFoldDB" id="A0A484UYZ2"/>
<organism evidence="8">
    <name type="scientific">plant metagenome</name>
    <dbReference type="NCBI Taxonomy" id="1297885"/>
    <lineage>
        <taxon>unclassified sequences</taxon>
        <taxon>metagenomes</taxon>
        <taxon>organismal metagenomes</taxon>
    </lineage>
</organism>
<dbReference type="Pfam" id="PF13103">
    <property type="entry name" value="TonB_2"/>
    <property type="match status" value="1"/>
</dbReference>
<keyword evidence="5" id="KW-0472">Membrane</keyword>
<name>A0A484UYZ2_9ZZZZ</name>
<dbReference type="InterPro" id="IPR011662">
    <property type="entry name" value="Secretin/TonB_short_N"/>
</dbReference>
<keyword evidence="2" id="KW-0813">Transport</keyword>